<dbReference type="AlphaFoldDB" id="A0A1P8KEB1"/>
<feature type="signal peptide" evidence="1">
    <location>
        <begin position="1"/>
        <end position="25"/>
    </location>
</feature>
<keyword evidence="1" id="KW-0732">Signal</keyword>
<evidence type="ECO:0000313" key="2">
    <source>
        <dbReference type="EMBL" id="APW44349.1"/>
    </source>
</evidence>
<reference evidence="2 3" key="1">
    <citation type="submission" date="2017-01" db="EMBL/GenBank/DDBJ databases">
        <authorList>
            <person name="Mah S.A."/>
            <person name="Swanson W.J."/>
            <person name="Moy G.W."/>
            <person name="Vacquier V.D."/>
        </authorList>
    </citation>
    <scope>NUCLEOTIDE SEQUENCE [LARGE SCALE GENOMIC DNA]</scope>
    <source>
        <strain evidence="2 3">DSM 22694</strain>
    </source>
</reference>
<dbReference type="eggNOG" id="COG0834">
    <property type="taxonomic scope" value="Bacteria"/>
</dbReference>
<evidence type="ECO:0000313" key="3">
    <source>
        <dbReference type="Proteomes" id="UP000186110"/>
    </source>
</evidence>
<evidence type="ECO:0008006" key="4">
    <source>
        <dbReference type="Google" id="ProtNLM"/>
    </source>
</evidence>
<proteinExistence type="predicted"/>
<gene>
    <name evidence="2" type="ORF">RS694_18695</name>
</gene>
<dbReference type="SUPFAM" id="SSF53850">
    <property type="entry name" value="Periplasmic binding protein-like II"/>
    <property type="match status" value="1"/>
</dbReference>
<protein>
    <recommendedName>
        <fullName evidence="4">Solute-binding protein family 3/N-terminal domain-containing protein</fullName>
    </recommendedName>
</protein>
<keyword evidence="3" id="KW-1185">Reference proteome</keyword>
<feature type="chain" id="PRO_5010257198" description="Solute-binding protein family 3/N-terminal domain-containing protein" evidence="1">
    <location>
        <begin position="26"/>
        <end position="271"/>
    </location>
</feature>
<organism evidence="2 3">
    <name type="scientific">Rhodoferax saidenbachensis</name>
    <dbReference type="NCBI Taxonomy" id="1484693"/>
    <lineage>
        <taxon>Bacteria</taxon>
        <taxon>Pseudomonadati</taxon>
        <taxon>Pseudomonadota</taxon>
        <taxon>Betaproteobacteria</taxon>
        <taxon>Burkholderiales</taxon>
        <taxon>Comamonadaceae</taxon>
        <taxon>Rhodoferax</taxon>
    </lineage>
</organism>
<dbReference type="EMBL" id="CP019239">
    <property type="protein sequence ID" value="APW44349.1"/>
    <property type="molecule type" value="Genomic_DNA"/>
</dbReference>
<sequence>MFEIAMSLARIASVLLLFCTQAVLAAEPAPLRWCYEDIAAKPWTLPNENGLNALLLKRVEKMLGERFVYVARPWKRCLEEMRRGDFDGIFAAADSEERRTFGVFPTLPNGEADPTRALHEDVFQVFLRKDGAASWDGKLLQVPSNGVLVQRGYVIGGVLRERGFDVREVTNSAADGLRQLAAGMFDVAVLQGLESDVLLRSHTTWSAKVTKAPMPYATRPMYLFVGTAVYERDPKRIETIWASIAAIRKTPAYRTQETKALRQLTQLKAHD</sequence>
<dbReference type="STRING" id="1484693.RS694_18695"/>
<name>A0A1P8KEB1_9BURK</name>
<dbReference type="Gene3D" id="3.40.190.10">
    <property type="entry name" value="Periplasmic binding protein-like II"/>
    <property type="match status" value="2"/>
</dbReference>
<dbReference type="KEGG" id="rsb:RS694_18695"/>
<dbReference type="Proteomes" id="UP000186110">
    <property type="component" value="Chromosome"/>
</dbReference>
<evidence type="ECO:0000256" key="1">
    <source>
        <dbReference type="SAM" id="SignalP"/>
    </source>
</evidence>
<accession>A0A1P8KEB1</accession>